<feature type="signal peptide" evidence="1">
    <location>
        <begin position="1"/>
        <end position="23"/>
    </location>
</feature>
<dbReference type="PROSITE" id="PS51352">
    <property type="entry name" value="THIOREDOXIN_2"/>
    <property type="match status" value="1"/>
</dbReference>
<feature type="chain" id="PRO_5045189627" evidence="1">
    <location>
        <begin position="24"/>
        <end position="166"/>
    </location>
</feature>
<dbReference type="InterPro" id="IPR013766">
    <property type="entry name" value="Thioredoxin_domain"/>
</dbReference>
<evidence type="ECO:0000313" key="4">
    <source>
        <dbReference type="Proteomes" id="UP001061302"/>
    </source>
</evidence>
<organism evidence="3 4">
    <name type="scientific">Chitiniphilus purpureus</name>
    <dbReference type="NCBI Taxonomy" id="2981137"/>
    <lineage>
        <taxon>Bacteria</taxon>
        <taxon>Pseudomonadati</taxon>
        <taxon>Pseudomonadota</taxon>
        <taxon>Betaproteobacteria</taxon>
        <taxon>Neisseriales</taxon>
        <taxon>Chitinibacteraceae</taxon>
        <taxon>Chitiniphilus</taxon>
    </lineage>
</organism>
<protein>
    <submittedName>
        <fullName evidence="3">TlpA family protein disulfide reductase</fullName>
    </submittedName>
</protein>
<dbReference type="CDD" id="cd02966">
    <property type="entry name" value="TlpA_like_family"/>
    <property type="match status" value="1"/>
</dbReference>
<gene>
    <name evidence="3" type="ORF">N8I74_15530</name>
</gene>
<name>A0ABY6DK34_9NEIS</name>
<feature type="domain" description="Thioredoxin" evidence="2">
    <location>
        <begin position="20"/>
        <end position="162"/>
    </location>
</feature>
<dbReference type="InterPro" id="IPR036249">
    <property type="entry name" value="Thioredoxin-like_sf"/>
</dbReference>
<evidence type="ECO:0000259" key="2">
    <source>
        <dbReference type="PROSITE" id="PS51352"/>
    </source>
</evidence>
<dbReference type="Pfam" id="PF08534">
    <property type="entry name" value="Redoxin"/>
    <property type="match status" value="1"/>
</dbReference>
<dbReference type="Proteomes" id="UP001061302">
    <property type="component" value="Chromosome"/>
</dbReference>
<dbReference type="EMBL" id="CP106753">
    <property type="protein sequence ID" value="UXY14716.1"/>
    <property type="molecule type" value="Genomic_DNA"/>
</dbReference>
<dbReference type="RefSeq" id="WP_263124019.1">
    <property type="nucleotide sequence ID" value="NZ_CP106753.1"/>
</dbReference>
<keyword evidence="1" id="KW-0732">Signal</keyword>
<keyword evidence="4" id="KW-1185">Reference proteome</keyword>
<evidence type="ECO:0000256" key="1">
    <source>
        <dbReference type="SAM" id="SignalP"/>
    </source>
</evidence>
<reference evidence="3" key="1">
    <citation type="submission" date="2022-10" db="EMBL/GenBank/DDBJ databases">
        <title>Chitiniphilus purpureus sp. nov., a novel chitin-degrading bacterium isolated from crawfish pond sediment.</title>
        <authorList>
            <person name="Li K."/>
        </authorList>
    </citation>
    <scope>NUCLEOTIDE SEQUENCE</scope>
    <source>
        <strain evidence="3">CD1</strain>
    </source>
</reference>
<evidence type="ECO:0000313" key="3">
    <source>
        <dbReference type="EMBL" id="UXY14716.1"/>
    </source>
</evidence>
<dbReference type="SUPFAM" id="SSF52833">
    <property type="entry name" value="Thioredoxin-like"/>
    <property type="match status" value="1"/>
</dbReference>
<dbReference type="PANTHER" id="PTHR42852:SF13">
    <property type="entry name" value="PROTEIN DIPZ"/>
    <property type="match status" value="1"/>
</dbReference>
<dbReference type="InterPro" id="IPR050553">
    <property type="entry name" value="Thioredoxin_ResA/DsbE_sf"/>
</dbReference>
<proteinExistence type="predicted"/>
<accession>A0ABY6DK34</accession>
<dbReference type="Gene3D" id="3.40.30.10">
    <property type="entry name" value="Glutaredoxin"/>
    <property type="match status" value="1"/>
</dbReference>
<sequence length="166" mass="18229">MIHSPRFAAALLAALLAMPVAQAQQAPLYRHTLKTLDGKPAGFAQWRGKPLVVNFWATWCSPCREEIPEFVALQKRYAGKVQFVGVAIDEVAPVRTFIKQHRVNYPNLIGAADAMKLMQAEGNVVGGLPFTALYDAGGKRVAVKLGRLKGEELERMLQPLLKAPQP</sequence>
<dbReference type="PANTHER" id="PTHR42852">
    <property type="entry name" value="THIOL:DISULFIDE INTERCHANGE PROTEIN DSBE"/>
    <property type="match status" value="1"/>
</dbReference>
<dbReference type="InterPro" id="IPR013740">
    <property type="entry name" value="Redoxin"/>
</dbReference>